<keyword evidence="3" id="KW-1185">Reference proteome</keyword>
<protein>
    <submittedName>
        <fullName evidence="2">YhdT family protein</fullName>
    </submittedName>
</protein>
<feature type="transmembrane region" description="Helical" evidence="1">
    <location>
        <begin position="12"/>
        <end position="33"/>
    </location>
</feature>
<organism evidence="2 3">
    <name type="scientific">Zobellella aerophila</name>
    <dbReference type="NCBI Taxonomy" id="870480"/>
    <lineage>
        <taxon>Bacteria</taxon>
        <taxon>Pseudomonadati</taxon>
        <taxon>Pseudomonadota</taxon>
        <taxon>Gammaproteobacteria</taxon>
        <taxon>Aeromonadales</taxon>
        <taxon>Aeromonadaceae</taxon>
        <taxon>Zobellella</taxon>
    </lineage>
</organism>
<keyword evidence="1" id="KW-1133">Transmembrane helix</keyword>
<dbReference type="Proteomes" id="UP001500795">
    <property type="component" value="Unassembled WGS sequence"/>
</dbReference>
<evidence type="ECO:0000256" key="1">
    <source>
        <dbReference type="SAM" id="Phobius"/>
    </source>
</evidence>
<sequence length="80" mass="9064">MTDIFTIARCEARLSVALACLYLLCWSVSAYLIPADARWAGWPLWFLLSCVFNPIAFILLCALMIWRYFTPVALGAQDES</sequence>
<proteinExistence type="predicted"/>
<name>A0ABP6VLH2_9GAMM</name>
<dbReference type="PANTHER" id="PTHR39174">
    <property type="entry name" value="INNER MEMBRANE PROTEIN-RELATED"/>
    <property type="match status" value="1"/>
</dbReference>
<accession>A0ABP6VLH2</accession>
<dbReference type="EMBL" id="BAABCX010000002">
    <property type="protein sequence ID" value="GAA3537220.1"/>
    <property type="molecule type" value="Genomic_DNA"/>
</dbReference>
<keyword evidence="1" id="KW-0472">Membrane</keyword>
<keyword evidence="1" id="KW-0812">Transmembrane</keyword>
<comment type="caution">
    <text evidence="2">The sequence shown here is derived from an EMBL/GenBank/DDBJ whole genome shotgun (WGS) entry which is preliminary data.</text>
</comment>
<feature type="transmembrane region" description="Helical" evidence="1">
    <location>
        <begin position="45"/>
        <end position="66"/>
    </location>
</feature>
<evidence type="ECO:0000313" key="2">
    <source>
        <dbReference type="EMBL" id="GAA3537220.1"/>
    </source>
</evidence>
<dbReference type="Pfam" id="PF06196">
    <property type="entry name" value="DUF997"/>
    <property type="match status" value="1"/>
</dbReference>
<dbReference type="InterPro" id="IPR010398">
    <property type="entry name" value="DUF997"/>
</dbReference>
<dbReference type="RefSeq" id="WP_344956710.1">
    <property type="nucleotide sequence ID" value="NZ_BAABCX010000002.1"/>
</dbReference>
<evidence type="ECO:0000313" key="3">
    <source>
        <dbReference type="Proteomes" id="UP001500795"/>
    </source>
</evidence>
<dbReference type="PANTHER" id="PTHR39174:SF1">
    <property type="entry name" value="INNER MEMBRANE PROTEIN"/>
    <property type="match status" value="1"/>
</dbReference>
<reference evidence="3" key="1">
    <citation type="journal article" date="2019" name="Int. J. Syst. Evol. Microbiol.">
        <title>The Global Catalogue of Microorganisms (GCM) 10K type strain sequencing project: providing services to taxonomists for standard genome sequencing and annotation.</title>
        <authorList>
            <consortium name="The Broad Institute Genomics Platform"/>
            <consortium name="The Broad Institute Genome Sequencing Center for Infectious Disease"/>
            <person name="Wu L."/>
            <person name="Ma J."/>
        </authorList>
    </citation>
    <scope>NUCLEOTIDE SEQUENCE [LARGE SCALE GENOMIC DNA]</scope>
    <source>
        <strain evidence="3">JCM 17110</strain>
    </source>
</reference>
<gene>
    <name evidence="2" type="ORF">GCM10022394_16030</name>
</gene>